<reference evidence="2" key="2">
    <citation type="journal article" date="2015" name="Fish Shellfish Immunol.">
        <title>Early steps in the European eel (Anguilla anguilla)-Vibrio vulnificus interaction in the gills: Role of the RtxA13 toxin.</title>
        <authorList>
            <person name="Callol A."/>
            <person name="Pajuelo D."/>
            <person name="Ebbesson L."/>
            <person name="Teles M."/>
            <person name="MacKenzie S."/>
            <person name="Amaro C."/>
        </authorList>
    </citation>
    <scope>NUCLEOTIDE SEQUENCE</scope>
</reference>
<proteinExistence type="predicted"/>
<accession>A0A0E9XS83</accession>
<name>A0A0E9XS83_ANGAN</name>
<dbReference type="EMBL" id="GBXM01003078">
    <property type="protein sequence ID" value="JAI05500.1"/>
    <property type="molecule type" value="Transcribed_RNA"/>
</dbReference>
<feature type="transmembrane region" description="Helical" evidence="1">
    <location>
        <begin position="12"/>
        <end position="30"/>
    </location>
</feature>
<keyword evidence="1" id="KW-0472">Membrane</keyword>
<sequence length="65" mass="7404">MAEFLWVQEYWSVPSVMVVVLTCMCQAWPMRREMALNPFWPVPLTCPVMTSSAGLSSIRRKIGSP</sequence>
<protein>
    <submittedName>
        <fullName evidence="2">Uncharacterized protein</fullName>
    </submittedName>
</protein>
<evidence type="ECO:0000313" key="2">
    <source>
        <dbReference type="EMBL" id="JAI05500.1"/>
    </source>
</evidence>
<organism evidence="2">
    <name type="scientific">Anguilla anguilla</name>
    <name type="common">European freshwater eel</name>
    <name type="synonym">Muraena anguilla</name>
    <dbReference type="NCBI Taxonomy" id="7936"/>
    <lineage>
        <taxon>Eukaryota</taxon>
        <taxon>Metazoa</taxon>
        <taxon>Chordata</taxon>
        <taxon>Craniata</taxon>
        <taxon>Vertebrata</taxon>
        <taxon>Euteleostomi</taxon>
        <taxon>Actinopterygii</taxon>
        <taxon>Neopterygii</taxon>
        <taxon>Teleostei</taxon>
        <taxon>Anguilliformes</taxon>
        <taxon>Anguillidae</taxon>
        <taxon>Anguilla</taxon>
    </lineage>
</organism>
<keyword evidence="1" id="KW-0812">Transmembrane</keyword>
<keyword evidence="1" id="KW-1133">Transmembrane helix</keyword>
<evidence type="ECO:0000256" key="1">
    <source>
        <dbReference type="SAM" id="Phobius"/>
    </source>
</evidence>
<dbReference type="AlphaFoldDB" id="A0A0E9XS83"/>
<reference evidence="2" key="1">
    <citation type="submission" date="2014-11" db="EMBL/GenBank/DDBJ databases">
        <authorList>
            <person name="Amaro Gonzalez C."/>
        </authorList>
    </citation>
    <scope>NUCLEOTIDE SEQUENCE</scope>
</reference>